<dbReference type="STRING" id="31246.A0A183P0C6"/>
<feature type="compositionally biased region" description="Polar residues" evidence="1">
    <location>
        <begin position="90"/>
        <end position="108"/>
    </location>
</feature>
<feature type="region of interest" description="Disordered" evidence="1">
    <location>
        <begin position="89"/>
        <end position="122"/>
    </location>
</feature>
<dbReference type="Proteomes" id="UP000269396">
    <property type="component" value="Unassembled WGS sequence"/>
</dbReference>
<dbReference type="Pfam" id="PF12457">
    <property type="entry name" value="TIP_N"/>
    <property type="match status" value="1"/>
</dbReference>
<evidence type="ECO:0000256" key="1">
    <source>
        <dbReference type="SAM" id="MobiDB-lite"/>
    </source>
</evidence>
<name>A0A183P0C6_9TREM</name>
<reference evidence="2 3" key="1">
    <citation type="submission" date="2018-11" db="EMBL/GenBank/DDBJ databases">
        <authorList>
            <consortium name="Pathogen Informatics"/>
        </authorList>
    </citation>
    <scope>NUCLEOTIDE SEQUENCE [LARGE SCALE GENOMIC DNA]</scope>
    <source>
        <strain>Denwood</strain>
        <strain evidence="3">Zambia</strain>
    </source>
</reference>
<gene>
    <name evidence="2" type="ORF">SMTD_LOCUS7812</name>
</gene>
<evidence type="ECO:0000313" key="2">
    <source>
        <dbReference type="EMBL" id="VDP41559.1"/>
    </source>
</evidence>
<dbReference type="EMBL" id="UZAL01028485">
    <property type="protein sequence ID" value="VDP41559.1"/>
    <property type="molecule type" value="Genomic_DNA"/>
</dbReference>
<evidence type="ECO:0000313" key="3">
    <source>
        <dbReference type="Proteomes" id="UP000269396"/>
    </source>
</evidence>
<accession>A0A183P0C6</accession>
<organism evidence="2 3">
    <name type="scientific">Schistosoma mattheei</name>
    <dbReference type="NCBI Taxonomy" id="31246"/>
    <lineage>
        <taxon>Eukaryota</taxon>
        <taxon>Metazoa</taxon>
        <taxon>Spiralia</taxon>
        <taxon>Lophotrochozoa</taxon>
        <taxon>Platyhelminthes</taxon>
        <taxon>Trematoda</taxon>
        <taxon>Digenea</taxon>
        <taxon>Strigeidida</taxon>
        <taxon>Schistosomatoidea</taxon>
        <taxon>Schistosomatidae</taxon>
        <taxon>Schistosoma</taxon>
    </lineage>
</organism>
<dbReference type="AlphaFoldDB" id="A0A183P0C6"/>
<sequence>MERFGLSDVEYSFMMDPLKRRHNQSKKQTIYGIFASDDSDSEPERSGFGGREAGFKRKGANYSAPITFVSGGVKHPKIWIILVELKNGERSPNNSTQHTKYAKSPQNERYNRISPSRLVKQT</sequence>
<proteinExistence type="predicted"/>
<keyword evidence="3" id="KW-1185">Reference proteome</keyword>
<feature type="region of interest" description="Disordered" evidence="1">
    <location>
        <begin position="34"/>
        <end position="56"/>
    </location>
</feature>
<dbReference type="InterPro" id="IPR022159">
    <property type="entry name" value="STIP/TFIP11_N"/>
</dbReference>
<protein>
    <submittedName>
        <fullName evidence="2">Uncharacterized protein</fullName>
    </submittedName>
</protein>